<organism evidence="2 3">
    <name type="scientific">Chondrus crispus</name>
    <name type="common">Carrageen Irish moss</name>
    <name type="synonym">Polymorpha crispa</name>
    <dbReference type="NCBI Taxonomy" id="2769"/>
    <lineage>
        <taxon>Eukaryota</taxon>
        <taxon>Rhodophyta</taxon>
        <taxon>Florideophyceae</taxon>
        <taxon>Rhodymeniophycidae</taxon>
        <taxon>Gigartinales</taxon>
        <taxon>Gigartinaceae</taxon>
        <taxon>Chondrus</taxon>
    </lineage>
</organism>
<reference evidence="3" key="1">
    <citation type="journal article" date="2013" name="Proc. Natl. Acad. Sci. U.S.A.">
        <title>Genome structure and metabolic features in the red seaweed Chondrus crispus shed light on evolution of the Archaeplastida.</title>
        <authorList>
            <person name="Collen J."/>
            <person name="Porcel B."/>
            <person name="Carre W."/>
            <person name="Ball S.G."/>
            <person name="Chaparro C."/>
            <person name="Tonon T."/>
            <person name="Barbeyron T."/>
            <person name="Michel G."/>
            <person name="Noel B."/>
            <person name="Valentin K."/>
            <person name="Elias M."/>
            <person name="Artiguenave F."/>
            <person name="Arun A."/>
            <person name="Aury J.M."/>
            <person name="Barbosa-Neto J.F."/>
            <person name="Bothwell J.H."/>
            <person name="Bouget F.Y."/>
            <person name="Brillet L."/>
            <person name="Cabello-Hurtado F."/>
            <person name="Capella-Gutierrez S."/>
            <person name="Charrier B."/>
            <person name="Cladiere L."/>
            <person name="Cock J.M."/>
            <person name="Coelho S.M."/>
            <person name="Colleoni C."/>
            <person name="Czjzek M."/>
            <person name="Da Silva C."/>
            <person name="Delage L."/>
            <person name="Denoeud F."/>
            <person name="Deschamps P."/>
            <person name="Dittami S.M."/>
            <person name="Gabaldon T."/>
            <person name="Gachon C.M."/>
            <person name="Groisillier A."/>
            <person name="Herve C."/>
            <person name="Jabbari K."/>
            <person name="Katinka M."/>
            <person name="Kloareg B."/>
            <person name="Kowalczyk N."/>
            <person name="Labadie K."/>
            <person name="Leblanc C."/>
            <person name="Lopez P.J."/>
            <person name="McLachlan D.H."/>
            <person name="Meslet-Cladiere L."/>
            <person name="Moustafa A."/>
            <person name="Nehr Z."/>
            <person name="Nyvall Collen P."/>
            <person name="Panaud O."/>
            <person name="Partensky F."/>
            <person name="Poulain J."/>
            <person name="Rensing S.A."/>
            <person name="Rousvoal S."/>
            <person name="Samson G."/>
            <person name="Symeonidi A."/>
            <person name="Weissenbach J."/>
            <person name="Zambounis A."/>
            <person name="Wincker P."/>
            <person name="Boyen C."/>
        </authorList>
    </citation>
    <scope>NUCLEOTIDE SEQUENCE [LARGE SCALE GENOMIC DNA]</scope>
    <source>
        <strain evidence="3">cv. Stackhouse</strain>
    </source>
</reference>
<proteinExistence type="predicted"/>
<evidence type="ECO:0000313" key="3">
    <source>
        <dbReference type="Proteomes" id="UP000012073"/>
    </source>
</evidence>
<dbReference type="EMBL" id="HG001768">
    <property type="protein sequence ID" value="CDF36248.1"/>
    <property type="molecule type" value="Genomic_DNA"/>
</dbReference>
<dbReference type="OrthoDB" id="4157600at2759"/>
<dbReference type="Gene3D" id="2.60.120.620">
    <property type="entry name" value="q2cbj1_9rhob like domain"/>
    <property type="match status" value="1"/>
</dbReference>
<dbReference type="PANTHER" id="PTHR33099">
    <property type="entry name" value="FE2OG DIOXYGENASE DOMAIN-CONTAINING PROTEIN"/>
    <property type="match status" value="1"/>
</dbReference>
<keyword evidence="3" id="KW-1185">Reference proteome</keyword>
<evidence type="ECO:0000256" key="1">
    <source>
        <dbReference type="SAM" id="MobiDB-lite"/>
    </source>
</evidence>
<dbReference type="Gramene" id="CDF36248">
    <property type="protein sequence ID" value="CDF36248"/>
    <property type="gene ID" value="CHC_T00004556001"/>
</dbReference>
<sequence>MPSPAEANGQPGASEHLQCDSHIASVSTALQSTNDLETQTNNDIPALTSEDEVRGEDVHSGGTTAEVSPEDTIEESPGVAFQGSGAAASDANHRDVEGATVDTASCSMPKLDSASADKSSQENLSPKRADHDNHVSMSKNLGLPARLSLALSSSRYSGSPYSVNECQLPAPGLRIQGMSAPISFPLTPSQAEEISGLAIPCSQNIGAKSANSSQAADSFQLEPEKLTFENPEWIVELKGFFDQICNDLGVLRKDVQFDLSTLLLHRPGGQFKLEAGPKTSEDVFAVCSLQLPSQFKGGKLRFSHNDREEAFTMGSSDGSNSFKCYYSAFYVDVDHKVFPIEEGNRMTLVYNLSWVGAGTVPSAKAEALAEVRQALREHTEDSPAGDWYISFMLEHEYGAALLAEQGTRALQGKDLQKVGALAEAAESLGIGELDFVICHLRKAIGGRMYRPSLECISPVGVWMSTHRLIPSENEGVTDTTFSGSLDWVNWEFVSFSDPIQKRLSLPFNLKSTSRAMAVVVWASSMRTEALFRGRSYDVSAFLESGGPEEASLGRVERILKCLRRGYEWEEAWSRTKAVLAFCYARGFHEQASQAIRFATQLKSLKGMETVLFRYISRYGWNAVGEAVTYHICHSSEDIGVHKIQPLWTAFQLLPWMPVESALDALASYLNIIELHQQTYSETCPEECASDSCDLSRSDSQKVWATLLSIVAHLEKECNDRGGATKAALESIVTRITSLFNEMKDVSTEAMSRVLSQRVVTAPSKILDQFHSVIQRRNIALRRARFESDSRHVISNRTAGSYYDQGGVRLRDIRELVCDYRTQQQITEGWSHFLCLCAEALSGDDVPPSLNEVFDDLLNSLESLSRKEIDGLTTAAANLGTNEAEERIFSVVEKKALLAREKVYERETEGSETSEASTAQSDPG</sequence>
<dbReference type="AlphaFoldDB" id="R7QEN6"/>
<feature type="compositionally biased region" description="Polar residues" evidence="1">
    <location>
        <begin position="24"/>
        <end position="43"/>
    </location>
</feature>
<gene>
    <name evidence="2" type="ORF">CHC_T00004556001</name>
</gene>
<accession>R7QEN6</accession>
<dbReference type="Proteomes" id="UP000012073">
    <property type="component" value="Unassembled WGS sequence"/>
</dbReference>
<dbReference type="GeneID" id="17323784"/>
<dbReference type="KEGG" id="ccp:CHC_T00004556001"/>
<feature type="region of interest" description="Disordered" evidence="1">
    <location>
        <begin position="902"/>
        <end position="923"/>
    </location>
</feature>
<name>R7QEN6_CHOCR</name>
<dbReference type="PANTHER" id="PTHR33099:SF7">
    <property type="entry name" value="MYND-TYPE DOMAIN-CONTAINING PROTEIN"/>
    <property type="match status" value="1"/>
</dbReference>
<evidence type="ECO:0000313" key="2">
    <source>
        <dbReference type="EMBL" id="CDF36248.1"/>
    </source>
</evidence>
<feature type="region of interest" description="Disordered" evidence="1">
    <location>
        <begin position="1"/>
        <end position="135"/>
    </location>
</feature>
<protein>
    <submittedName>
        <fullName evidence="2">Uncharacterized protein</fullName>
    </submittedName>
</protein>
<feature type="compositionally biased region" description="Basic and acidic residues" evidence="1">
    <location>
        <begin position="125"/>
        <end position="134"/>
    </location>
</feature>
<dbReference type="RefSeq" id="XP_005716067.1">
    <property type="nucleotide sequence ID" value="XM_005716010.1"/>
</dbReference>